<protein>
    <submittedName>
        <fullName evidence="2">Uncharacterized protein</fullName>
    </submittedName>
</protein>
<keyword evidence="1" id="KW-0812">Transmembrane</keyword>
<reference evidence="2 3" key="1">
    <citation type="submission" date="2018-08" db="EMBL/GenBank/DDBJ databases">
        <authorList>
            <person name="Laetsch R D."/>
            <person name="Stevens L."/>
            <person name="Kumar S."/>
            <person name="Blaxter L. M."/>
        </authorList>
    </citation>
    <scope>NUCLEOTIDE SEQUENCE [LARGE SCALE GENOMIC DNA]</scope>
</reference>
<accession>A0A3P6TAI1</accession>
<keyword evidence="1" id="KW-1133">Transmembrane helix</keyword>
<dbReference type="OrthoDB" id="6038945at2759"/>
<evidence type="ECO:0000313" key="3">
    <source>
        <dbReference type="Proteomes" id="UP000277928"/>
    </source>
</evidence>
<dbReference type="STRING" id="42156.A0A3P6TAI1"/>
<dbReference type="Proteomes" id="UP000277928">
    <property type="component" value="Unassembled WGS sequence"/>
</dbReference>
<dbReference type="AlphaFoldDB" id="A0A3P6TAI1"/>
<evidence type="ECO:0000256" key="1">
    <source>
        <dbReference type="SAM" id="Phobius"/>
    </source>
</evidence>
<name>A0A3P6TAI1_LITSI</name>
<feature type="transmembrane region" description="Helical" evidence="1">
    <location>
        <begin position="42"/>
        <end position="62"/>
    </location>
</feature>
<keyword evidence="3" id="KW-1185">Reference proteome</keyword>
<sequence>MEIRIGRLRTTVLDAPEESAISQQHNGNALTELLRNFRLLKLSVPFTALLLAIFLILCVPFIDARHHKIHFENLCKEPSDLNWRLFRWFTETSELEIVEVNDEDWSPPVPESSFCSIKPVTGINSTTMQRSLCPWQWKFAF</sequence>
<gene>
    <name evidence="2" type="ORF">NLS_LOCUS6991</name>
</gene>
<keyword evidence="1" id="KW-0472">Membrane</keyword>
<proteinExistence type="predicted"/>
<dbReference type="EMBL" id="UYRX01000668">
    <property type="protein sequence ID" value="VDK85156.1"/>
    <property type="molecule type" value="Genomic_DNA"/>
</dbReference>
<evidence type="ECO:0000313" key="2">
    <source>
        <dbReference type="EMBL" id="VDK85156.1"/>
    </source>
</evidence>
<organism evidence="2 3">
    <name type="scientific">Litomosoides sigmodontis</name>
    <name type="common">Filarial nematode worm</name>
    <dbReference type="NCBI Taxonomy" id="42156"/>
    <lineage>
        <taxon>Eukaryota</taxon>
        <taxon>Metazoa</taxon>
        <taxon>Ecdysozoa</taxon>
        <taxon>Nematoda</taxon>
        <taxon>Chromadorea</taxon>
        <taxon>Rhabditida</taxon>
        <taxon>Spirurina</taxon>
        <taxon>Spiruromorpha</taxon>
        <taxon>Filarioidea</taxon>
        <taxon>Onchocercidae</taxon>
        <taxon>Litomosoides</taxon>
    </lineage>
</organism>